<evidence type="ECO:0000313" key="5">
    <source>
        <dbReference type="Proteomes" id="UP000198752"/>
    </source>
</evidence>
<dbReference type="RefSeq" id="WP_245734236.1">
    <property type="nucleotide sequence ID" value="NZ_FOOY01000016.1"/>
</dbReference>
<dbReference type="InterPro" id="IPR000182">
    <property type="entry name" value="GNAT_dom"/>
</dbReference>
<protein>
    <submittedName>
        <fullName evidence="4">Phosphinothricin acetyltransferase</fullName>
    </submittedName>
</protein>
<reference evidence="5" key="1">
    <citation type="submission" date="2016-10" db="EMBL/GenBank/DDBJ databases">
        <authorList>
            <person name="Varghese N."/>
            <person name="Submissions S."/>
        </authorList>
    </citation>
    <scope>NUCLEOTIDE SEQUENCE [LARGE SCALE GENOMIC DNA]</scope>
    <source>
        <strain evidence="5">ATCC 700379</strain>
    </source>
</reference>
<keyword evidence="2" id="KW-0012">Acyltransferase</keyword>
<dbReference type="Gene3D" id="3.40.630.30">
    <property type="match status" value="1"/>
</dbReference>
<dbReference type="GO" id="GO:0016747">
    <property type="term" value="F:acyltransferase activity, transferring groups other than amino-acyl groups"/>
    <property type="evidence" value="ECO:0007669"/>
    <property type="project" value="InterPro"/>
</dbReference>
<feature type="domain" description="N-acetyltransferase" evidence="3">
    <location>
        <begin position="8"/>
        <end position="162"/>
    </location>
</feature>
<dbReference type="Proteomes" id="UP000198752">
    <property type="component" value="Unassembled WGS sequence"/>
</dbReference>
<dbReference type="Pfam" id="PF00583">
    <property type="entry name" value="Acetyltransf_1"/>
    <property type="match status" value="1"/>
</dbReference>
<keyword evidence="1 4" id="KW-0808">Transferase</keyword>
<dbReference type="PROSITE" id="PS51186">
    <property type="entry name" value="GNAT"/>
    <property type="match status" value="1"/>
</dbReference>
<dbReference type="PANTHER" id="PTHR43072:SF23">
    <property type="entry name" value="UPF0039 PROTEIN C11D3.02C"/>
    <property type="match status" value="1"/>
</dbReference>
<gene>
    <name evidence="4" type="ORF">SAMN02982927_02343</name>
</gene>
<organism evidence="4 5">
    <name type="scientific">Sporolactobacillus nakayamae</name>
    <dbReference type="NCBI Taxonomy" id="269670"/>
    <lineage>
        <taxon>Bacteria</taxon>
        <taxon>Bacillati</taxon>
        <taxon>Bacillota</taxon>
        <taxon>Bacilli</taxon>
        <taxon>Bacillales</taxon>
        <taxon>Sporolactobacillaceae</taxon>
        <taxon>Sporolactobacillus</taxon>
    </lineage>
</organism>
<keyword evidence="5" id="KW-1185">Reference proteome</keyword>
<accession>A0A1I2TJW6</accession>
<evidence type="ECO:0000256" key="1">
    <source>
        <dbReference type="ARBA" id="ARBA00022679"/>
    </source>
</evidence>
<dbReference type="PANTHER" id="PTHR43072">
    <property type="entry name" value="N-ACETYLTRANSFERASE"/>
    <property type="match status" value="1"/>
</dbReference>
<evidence type="ECO:0000259" key="3">
    <source>
        <dbReference type="PROSITE" id="PS51186"/>
    </source>
</evidence>
<sequence length="170" mass="19347">MIVNQVNVQIDRMKESDWNQVKQIYLDGIRTGISTFQTEALEWEEWDKAHVLSCRIVARSEDFILGWAALSPTSSRCCYKGIGEVSIYMSEKSKRLGVGTALLQRLILEAENNGFWTLQSSIIRGNRASRALHEKCGFREIGFREKIAQMPDGAWHDVVLVERRSSVIGN</sequence>
<evidence type="ECO:0000256" key="2">
    <source>
        <dbReference type="ARBA" id="ARBA00023315"/>
    </source>
</evidence>
<dbReference type="STRING" id="269670.SAMN02982927_02343"/>
<proteinExistence type="predicted"/>
<dbReference type="InterPro" id="IPR016181">
    <property type="entry name" value="Acyl_CoA_acyltransferase"/>
</dbReference>
<dbReference type="SUPFAM" id="SSF55729">
    <property type="entry name" value="Acyl-CoA N-acyltransferases (Nat)"/>
    <property type="match status" value="1"/>
</dbReference>
<evidence type="ECO:0000313" key="4">
    <source>
        <dbReference type="EMBL" id="SFG65215.1"/>
    </source>
</evidence>
<name>A0A1I2TJW6_9BACL</name>
<dbReference type="AlphaFoldDB" id="A0A1I2TJW6"/>
<dbReference type="EMBL" id="FOOY01000016">
    <property type="protein sequence ID" value="SFG65215.1"/>
    <property type="molecule type" value="Genomic_DNA"/>
</dbReference>